<feature type="domain" description="Copine C-terminal" evidence="2">
    <location>
        <begin position="270"/>
        <end position="351"/>
    </location>
</feature>
<name>A0AAV7HFQ7_DENCH</name>
<comment type="caution">
    <text evidence="3">The sequence shown here is derived from an EMBL/GenBank/DDBJ whole genome shotgun (WGS) entry which is preliminary data.</text>
</comment>
<dbReference type="InterPro" id="IPR010734">
    <property type="entry name" value="Copine_C"/>
</dbReference>
<feature type="region of interest" description="Disordered" evidence="1">
    <location>
        <begin position="58"/>
        <end position="81"/>
    </location>
</feature>
<evidence type="ECO:0000313" key="3">
    <source>
        <dbReference type="EMBL" id="KAH0466975.1"/>
    </source>
</evidence>
<dbReference type="InterPro" id="IPR052079">
    <property type="entry name" value="E3_ligase/Copine_domain"/>
</dbReference>
<reference evidence="3 4" key="1">
    <citation type="journal article" date="2021" name="Hortic Res">
        <title>Chromosome-scale assembly of the Dendrobium chrysotoxum genome enhances the understanding of orchid evolution.</title>
        <authorList>
            <person name="Zhang Y."/>
            <person name="Zhang G.Q."/>
            <person name="Zhang D."/>
            <person name="Liu X.D."/>
            <person name="Xu X.Y."/>
            <person name="Sun W.H."/>
            <person name="Yu X."/>
            <person name="Zhu X."/>
            <person name="Wang Z.W."/>
            <person name="Zhao X."/>
            <person name="Zhong W.Y."/>
            <person name="Chen H."/>
            <person name="Yin W.L."/>
            <person name="Huang T."/>
            <person name="Niu S.C."/>
            <person name="Liu Z.J."/>
        </authorList>
    </citation>
    <scope>NUCLEOTIDE SEQUENCE [LARGE SCALE GENOMIC DNA]</scope>
    <source>
        <strain evidence="3">Lindl</strain>
    </source>
</reference>
<dbReference type="AlphaFoldDB" id="A0AAV7HFQ7"/>
<sequence>MIALASIHLSTIRFKGHLEESFGKKKISLGLKDPATPPHRGSRFPVFECPFECQESAKRHRQNGNRATVGSEGGRAGRRRGTRCPWKRWAVRSHDVDHKPLTLLAMFKVAADEVEKARLVEEKDGSSVLENGPIAALVAVISRFCTRTLMIEKRIDWIKSSAQIDLISKQDNSSHTNCVANLESEFDSPICVQVRVIVVWNSPPLVATNLVLVLGFDEKDAEGGNEKKDEDVDGERHLLFFDWDSWTEKGREFQEKSDFLSGWRNEVTRSLHAIGGKPNPYEEAISIIGKTLAPFDEDNLITCFGLGDAATHDREVLIFHGDHSPCHGFKEVLECYRKFVPNLKLSDRTSLKEADVSARPLGQGDRSPYVQMAVGSWKYRLGIFNREAMQ</sequence>
<dbReference type="GO" id="GO:0005634">
    <property type="term" value="C:nucleus"/>
    <property type="evidence" value="ECO:0007669"/>
    <property type="project" value="TreeGrafter"/>
</dbReference>
<dbReference type="PANTHER" id="PTHR45751">
    <property type="entry name" value="COPINE FAMILY PROTEIN 1"/>
    <property type="match status" value="1"/>
</dbReference>
<dbReference type="EMBL" id="JAGFBR010000005">
    <property type="protein sequence ID" value="KAH0466975.1"/>
    <property type="molecule type" value="Genomic_DNA"/>
</dbReference>
<dbReference type="PANTHER" id="PTHR45751:SF16">
    <property type="entry name" value="E3 UBIQUITIN-PROTEIN LIGASE RGLG4"/>
    <property type="match status" value="1"/>
</dbReference>
<dbReference type="GO" id="GO:0004842">
    <property type="term" value="F:ubiquitin-protein transferase activity"/>
    <property type="evidence" value="ECO:0007669"/>
    <property type="project" value="TreeGrafter"/>
</dbReference>
<evidence type="ECO:0000256" key="1">
    <source>
        <dbReference type="SAM" id="MobiDB-lite"/>
    </source>
</evidence>
<keyword evidence="4" id="KW-1185">Reference proteome</keyword>
<protein>
    <recommendedName>
        <fullName evidence="2">Copine C-terminal domain-containing protein</fullName>
    </recommendedName>
</protein>
<proteinExistence type="predicted"/>
<dbReference type="GO" id="GO:0016567">
    <property type="term" value="P:protein ubiquitination"/>
    <property type="evidence" value="ECO:0007669"/>
    <property type="project" value="TreeGrafter"/>
</dbReference>
<evidence type="ECO:0000313" key="4">
    <source>
        <dbReference type="Proteomes" id="UP000775213"/>
    </source>
</evidence>
<organism evidence="3 4">
    <name type="scientific">Dendrobium chrysotoxum</name>
    <name type="common">Orchid</name>
    <dbReference type="NCBI Taxonomy" id="161865"/>
    <lineage>
        <taxon>Eukaryota</taxon>
        <taxon>Viridiplantae</taxon>
        <taxon>Streptophyta</taxon>
        <taxon>Embryophyta</taxon>
        <taxon>Tracheophyta</taxon>
        <taxon>Spermatophyta</taxon>
        <taxon>Magnoliopsida</taxon>
        <taxon>Liliopsida</taxon>
        <taxon>Asparagales</taxon>
        <taxon>Orchidaceae</taxon>
        <taxon>Epidendroideae</taxon>
        <taxon>Malaxideae</taxon>
        <taxon>Dendrobiinae</taxon>
        <taxon>Dendrobium</taxon>
    </lineage>
</organism>
<evidence type="ECO:0000259" key="2">
    <source>
        <dbReference type="Pfam" id="PF07002"/>
    </source>
</evidence>
<accession>A0AAV7HFQ7</accession>
<dbReference type="Pfam" id="PF07002">
    <property type="entry name" value="Copine"/>
    <property type="match status" value="1"/>
</dbReference>
<gene>
    <name evidence="3" type="ORF">IEQ34_004213</name>
</gene>
<dbReference type="Proteomes" id="UP000775213">
    <property type="component" value="Unassembled WGS sequence"/>
</dbReference>